<dbReference type="CDD" id="cd12150">
    <property type="entry name" value="talin-RS"/>
    <property type="match status" value="1"/>
</dbReference>
<evidence type="ECO:0000313" key="8">
    <source>
        <dbReference type="EnsemblMetazoa" id="CLYHEMP011645.4"/>
    </source>
</evidence>
<dbReference type="InterPro" id="IPR035963">
    <property type="entry name" value="FERM_2"/>
</dbReference>
<sequence length="2512" mass="269615">MSKLVLKVNLEKLEITKTFQFEPSATVKDVIDKVHKKVPESVVKGEDNFGIFYSPNNDPAKSTWLETDRTLGFYNFTNGEEMIYRNKNRLLKVKMLDGSVKTVMVDDSKTVAVALQTICDKVAISNVDEFSLLIEEEEAKDGATGTLSRRDKSMSIKHSTLMRVEEREKKKMDTLKRKLHTEDNTKWLDHERTLRECGVIDNTIVILRRKLIYEKNANIKNPVEINLLYSQSRDAILEGVYPCPMEDAAKFAALTIQIQYGDYDEGRYRSGQIDFKDALGKEYLKRKDVEKKVKEEHKLIMGLDALTAKYKYIQICQGLPTYGVTFFLVKEKMKGKNKLVPRLLGINKDDVLRVDEKTKQVLKTWPLTQVKRWAASPKSFTLDFGDYTEGYYSVQTQEADQIANLISGYVDIILKKRKALEFVDDDQDEQGIIKEDNITPHRSTTVVRNKAPKKPKSHQQNEQPSMGMNSGQKALMDGINDNRKIQIEDFLTASPELPVYGSDPQSQRWLENQQEFTKNDIANRLAATSAAVAGIVSATSGDPDDVNYTEVGAGVSVINSNLEDLMRGLRMFNTLIGDEDDSNGLLKAARNLSDAFGNFLGALDPTTGKPRQDLLNYAGEIGLLSAEIMNALGDPNTDADFEDLLLRLAKAVATAAAQLVLQAKNVAENSDEGTRDEIIDAAKQTALTTSQLVACTKVLAPHMNSPICQQQMVEAAKLVDSSVDNVQGICLDSTDDENSQNLIKDAAAKVSDALNNLLNQIGNGGKQPEDQYDDILNASDKLFNSMGNADEMVRQAKILAQANSLLVNGIQGAAEGEDDDDSSKRLLAAAKVLADATAQLVDAAKGTAKNPNDQAEQERLRRAAEDLAVATNAATQNALKKKLIKRLENAARQAVASSTQLITASKAAGPTNKNPASQQQLSDSCKPVNDQCHDLIASIKDSQKYPDHQKAQLGLITASKNFIPPGNKLVANSKAAVPTVADNAAALQLTKSGKNTQVALDELRSAADKAAEACGSLEIDEALNAVKILEEEIREMREAANHGQLRPLPNDDADEKALEVAGSAKTVGANMAQLLTAAAQGNDSYTGIAARDTANALKALTNAVRGVAATSGEPSDQQAILKAAQVVMNKSAQLIAEAKHALEDPNDPENQQNLAHVAREVSRALSHVVGCLPGQRVVERAIDDINAISKALGDPNVQFPYTEEPFSAVQERLNETSLALNTAANDVVHAAKGTSGQLAKASENLSHTYGDVQYSGLALAGKYNDRAAQDQLVDNLRNTSNASSKLLLASKALAADPGAPNAKNLLAAAAKGVTDAINQLLDQVLTSAPGQKECDQAIRNIEGLSHVLDNPVEPVNEASFFECLDSAAEKSQDMTKAVQDLSDSLKKEDTGELVNSVGVAADAVCNLTESTAQAAYLVAIADPSSTMGQAGLVDQSQFAKARDAIRAACDGLLSDNAKQQQILSAASVIAKHTAILCNACKQASTKTNNPVAKRHFVQSAKDVATNTANIAKFIKAYAVKMTPDNRRNCADAAEPLLEAVDNLVAFASSPEFASVPAKISPQAKAAQQPLISSGKNMVNSSTKLFLAAKQLANNNKDPQVWNSFTQYARAVSDAMKKIVFSLRENAPGQQECDQAGDMINRAINKIDQASLSAVSNNLRPDTQGSLKEFEEKLMLICAQLQESVPDTVDHAKGAPEKIGHSVIKLANLADPLADCAIGFASKLPGGSQKQTELLDKAKTVCESAASLVYATKDAGGNPKARETHPAVDEAAVDLDEAINDLTQQLEETASDTGAVTALVDSIKKARTGISMFVADYRDRSHGLPPGMTFVEYQDKMVKGLKNITRNSQDMVSKSNSKPKELGGIAQDMCKNYNLLAEDTKYAVLLTNQPDIADRLKTSVDTLGDSCSHLVVAAGNVQSSPNDSYAKRDLSDKAKQVNENVSYVLATLQAGSIGTQACIDAVNTLNGIIGDLDTTIMFAQAGTLNPETGSETFGELKENMLKTARDLVEDTKSLVVGAQGSQEQLATSAQKVLASMTSLADKIKLGATSLGSDDVEAQVMLLQAAKDVAYALTDLVNATKNSSGKSATDPAMEVLKVSAKTMVTNVSSLLKTIHSVEDEASRGVRAIEATVDAVKQAVVELQNGSPPYKDASPEELIRATKGVTLATAKAVSAGNSGKQDDVLQAANIGRRFTTELLVTLKGAVFNADNESVKISIMMKGRETAEAYCDVLNHVASIVMHPSQPKKQQLVVLSKQVAVSVSDLVKQAEQLKGDYVNPNDPNVIAENELLGAAASIEAAARKLAELKPRARPKAANEDLNFEEQIVEAAKSITAAAGALVKAATAAQRELVATGRVGSGADSDADGQWSQGLISAAHMVVAAIGTLVETANSACNGNATEERIIASAKGVASSTAQLLLASRVKADLNSLPQRNLQIAGNNVRKATESLVDSATNKREEVIQVKVSQKKMGGIFQEREAENQVNTAEAELDELRRKLAEHRKQKNKFKGGATPR</sequence>
<keyword evidence="4" id="KW-0175">Coiled coil</keyword>
<protein>
    <recommendedName>
        <fullName evidence="10">Talin</fullName>
    </recommendedName>
</protein>
<dbReference type="SMART" id="SM00307">
    <property type="entry name" value="ILWEQ"/>
    <property type="match status" value="1"/>
</dbReference>
<dbReference type="Gene3D" id="1.20.1410.10">
    <property type="entry name" value="I/LWEQ domain"/>
    <property type="match status" value="1"/>
</dbReference>
<feature type="domain" description="I/LWEQ" evidence="7">
    <location>
        <begin position="2271"/>
        <end position="2506"/>
    </location>
</feature>
<feature type="coiled-coil region" evidence="4">
    <location>
        <begin position="1019"/>
        <end position="1046"/>
    </location>
</feature>
<dbReference type="InterPro" id="IPR032425">
    <property type="entry name" value="FERM_f0"/>
</dbReference>
<evidence type="ECO:0000256" key="5">
    <source>
        <dbReference type="SAM" id="MobiDB-lite"/>
    </source>
</evidence>
<dbReference type="RefSeq" id="XP_066931570.1">
    <property type="nucleotide sequence ID" value="XM_067075469.1"/>
</dbReference>
<dbReference type="PANTHER" id="PTHR19981">
    <property type="entry name" value="TALIN"/>
    <property type="match status" value="1"/>
</dbReference>
<dbReference type="InterPro" id="IPR015009">
    <property type="entry name" value="Vinculin-bd_dom"/>
</dbReference>
<dbReference type="SUPFAM" id="SSF109885">
    <property type="entry name" value="I/LWEQ domain"/>
    <property type="match status" value="4"/>
</dbReference>
<comment type="subcellular location">
    <subcellularLocation>
        <location evidence="1">Cytoplasm</location>
        <location evidence="1">Cytoskeleton</location>
    </subcellularLocation>
</comment>
<organism evidence="8 9">
    <name type="scientific">Clytia hemisphaerica</name>
    <dbReference type="NCBI Taxonomy" id="252671"/>
    <lineage>
        <taxon>Eukaryota</taxon>
        <taxon>Metazoa</taxon>
        <taxon>Cnidaria</taxon>
        <taxon>Hydrozoa</taxon>
        <taxon>Hydroidolina</taxon>
        <taxon>Leptothecata</taxon>
        <taxon>Obeliida</taxon>
        <taxon>Clytiidae</taxon>
        <taxon>Clytia</taxon>
    </lineage>
</organism>
<feature type="domain" description="FERM" evidence="6">
    <location>
        <begin position="89"/>
        <end position="417"/>
    </location>
</feature>
<dbReference type="PROSITE" id="PS00661">
    <property type="entry name" value="FERM_2"/>
    <property type="match status" value="1"/>
</dbReference>
<dbReference type="Gene3D" id="1.20.120.230">
    <property type="entry name" value="Alpha-catenin/vinculin-like"/>
    <property type="match status" value="5"/>
</dbReference>
<dbReference type="Pfam" id="PF08913">
    <property type="entry name" value="VBS"/>
    <property type="match status" value="1"/>
</dbReference>
<dbReference type="Pfam" id="PF21692">
    <property type="entry name" value="Talin_R4"/>
    <property type="match status" value="1"/>
</dbReference>
<keyword evidence="9" id="KW-1185">Reference proteome</keyword>
<feature type="compositionally biased region" description="Polar residues" evidence="5">
    <location>
        <begin position="458"/>
        <end position="470"/>
    </location>
</feature>
<evidence type="ECO:0000313" key="9">
    <source>
        <dbReference type="Proteomes" id="UP000594262"/>
    </source>
</evidence>
<dbReference type="CDD" id="cd10569">
    <property type="entry name" value="FERM_C_Talin"/>
    <property type="match status" value="1"/>
</dbReference>
<dbReference type="GO" id="GO:0005886">
    <property type="term" value="C:plasma membrane"/>
    <property type="evidence" value="ECO:0007669"/>
    <property type="project" value="TreeGrafter"/>
</dbReference>
<dbReference type="Pfam" id="PF21896">
    <property type="entry name" value="Talin_IBS2B"/>
    <property type="match status" value="3"/>
</dbReference>
<dbReference type="SUPFAM" id="SSF47031">
    <property type="entry name" value="Second domain of FERM"/>
    <property type="match status" value="1"/>
</dbReference>
<proteinExistence type="predicted"/>
<dbReference type="SUPFAM" id="SSF47220">
    <property type="entry name" value="alpha-catenin/vinculin-like"/>
    <property type="match status" value="4"/>
</dbReference>
<accession>A0A7M5ULF2</accession>
<dbReference type="InterPro" id="IPR036476">
    <property type="entry name" value="Talin_cent_sf"/>
</dbReference>
<dbReference type="InterPro" id="IPR011993">
    <property type="entry name" value="PH-like_dom_sf"/>
</dbReference>
<dbReference type="CDD" id="cd17089">
    <property type="entry name" value="FERM_F0_TLN"/>
    <property type="match status" value="1"/>
</dbReference>
<dbReference type="InterPro" id="IPR037438">
    <property type="entry name" value="Talin1/2-RS"/>
</dbReference>
<keyword evidence="3" id="KW-0206">Cytoskeleton</keyword>
<dbReference type="InterPro" id="IPR000299">
    <property type="entry name" value="FERM_domain"/>
</dbReference>
<keyword evidence="2" id="KW-0963">Cytoplasm</keyword>
<dbReference type="Pfam" id="PF09141">
    <property type="entry name" value="Talin_middle"/>
    <property type="match status" value="1"/>
</dbReference>
<evidence type="ECO:0000259" key="6">
    <source>
        <dbReference type="PROSITE" id="PS50057"/>
    </source>
</evidence>
<evidence type="ECO:0000256" key="2">
    <source>
        <dbReference type="ARBA" id="ARBA00022490"/>
    </source>
</evidence>
<dbReference type="InterPro" id="IPR002558">
    <property type="entry name" value="ILWEQ_dom"/>
</dbReference>
<evidence type="ECO:0000256" key="1">
    <source>
        <dbReference type="ARBA" id="ARBA00004245"/>
    </source>
</evidence>
<dbReference type="GO" id="GO:0005200">
    <property type="term" value="F:structural constituent of cytoskeleton"/>
    <property type="evidence" value="ECO:0007669"/>
    <property type="project" value="InterPro"/>
</dbReference>
<dbReference type="InterPro" id="IPR019749">
    <property type="entry name" value="Band_41_domain"/>
</dbReference>
<dbReference type="Gene3D" id="1.20.1420.10">
    <property type="entry name" value="Talin, central domain"/>
    <property type="match status" value="7"/>
</dbReference>
<dbReference type="Pfam" id="PF01608">
    <property type="entry name" value="I_LWEQ"/>
    <property type="match status" value="1"/>
</dbReference>
<reference evidence="8" key="1">
    <citation type="submission" date="2021-01" db="UniProtKB">
        <authorList>
            <consortium name="EnsemblMetazoa"/>
        </authorList>
    </citation>
    <scope>IDENTIFICATION</scope>
</reference>
<dbReference type="OrthoDB" id="10262320at2759"/>
<dbReference type="Gene3D" id="1.20.80.10">
    <property type="match status" value="1"/>
</dbReference>
<dbReference type="PROSITE" id="PS50057">
    <property type="entry name" value="FERM_3"/>
    <property type="match status" value="1"/>
</dbReference>
<dbReference type="PANTHER" id="PTHR19981:SF1">
    <property type="entry name" value="RHEA, ISOFORM B"/>
    <property type="match status" value="1"/>
</dbReference>
<dbReference type="InterPro" id="IPR019747">
    <property type="entry name" value="FERM_CS"/>
</dbReference>
<dbReference type="InterPro" id="IPR002404">
    <property type="entry name" value="IRS_PTB"/>
</dbReference>
<dbReference type="SMART" id="SM01244">
    <property type="entry name" value="IRS"/>
    <property type="match status" value="1"/>
</dbReference>
<dbReference type="Proteomes" id="UP000594262">
    <property type="component" value="Unplaced"/>
</dbReference>
<dbReference type="InterPro" id="IPR019748">
    <property type="entry name" value="FERM_central"/>
</dbReference>
<evidence type="ECO:0008006" key="10">
    <source>
        <dbReference type="Google" id="ProtNLM"/>
    </source>
</evidence>
<dbReference type="InterPro" id="IPR035964">
    <property type="entry name" value="I/LWEQ_dom_sf"/>
</dbReference>
<dbReference type="Gene3D" id="3.10.20.90">
    <property type="entry name" value="Phosphatidylinositol 3-kinase Catalytic Subunit, Chain A, domain 1"/>
    <property type="match status" value="2"/>
</dbReference>
<feature type="compositionally biased region" description="Polar residues" evidence="5">
    <location>
        <begin position="911"/>
        <end position="923"/>
    </location>
</feature>
<dbReference type="FunFam" id="1.20.1410.10:FF:000001">
    <property type="entry name" value="Talin 2"/>
    <property type="match status" value="1"/>
</dbReference>
<dbReference type="GO" id="GO:0098609">
    <property type="term" value="P:cell-cell adhesion"/>
    <property type="evidence" value="ECO:0007669"/>
    <property type="project" value="TreeGrafter"/>
</dbReference>
<feature type="region of interest" description="Disordered" evidence="5">
    <location>
        <begin position="906"/>
        <end position="925"/>
    </location>
</feature>
<dbReference type="GO" id="GO:0005925">
    <property type="term" value="C:focal adhesion"/>
    <property type="evidence" value="ECO:0007669"/>
    <property type="project" value="InterPro"/>
</dbReference>
<dbReference type="CDD" id="cd17090">
    <property type="entry name" value="FERM_F1_TLN"/>
    <property type="match status" value="1"/>
</dbReference>
<dbReference type="GO" id="GO:0001726">
    <property type="term" value="C:ruffle"/>
    <property type="evidence" value="ECO:0007669"/>
    <property type="project" value="InterPro"/>
</dbReference>
<dbReference type="GO" id="GO:0051015">
    <property type="term" value="F:actin filament binding"/>
    <property type="evidence" value="ECO:0007669"/>
    <property type="project" value="InterPro"/>
</dbReference>
<dbReference type="SMART" id="SM00295">
    <property type="entry name" value="B41"/>
    <property type="match status" value="1"/>
</dbReference>
<dbReference type="PRINTS" id="PR00935">
    <property type="entry name" value="BAND41"/>
</dbReference>
<dbReference type="Pfam" id="PF25177">
    <property type="entry name" value="Talin_VBS2"/>
    <property type="match status" value="1"/>
</dbReference>
<name>A0A7M5ULF2_9CNID</name>
<dbReference type="Pfam" id="PF16511">
    <property type="entry name" value="FERM_f0"/>
    <property type="match status" value="1"/>
</dbReference>
<dbReference type="GO" id="GO:0005856">
    <property type="term" value="C:cytoskeleton"/>
    <property type="evidence" value="ECO:0007669"/>
    <property type="project" value="UniProtKB-SubCell"/>
</dbReference>
<dbReference type="InterPro" id="IPR015224">
    <property type="entry name" value="Talin_cent"/>
</dbReference>
<dbReference type="SUPFAM" id="SSF109880">
    <property type="entry name" value="A middle domain of Talin 1"/>
    <property type="match status" value="1"/>
</dbReference>
<dbReference type="GO" id="GO:0005178">
    <property type="term" value="F:integrin binding"/>
    <property type="evidence" value="ECO:0007669"/>
    <property type="project" value="TreeGrafter"/>
</dbReference>
<dbReference type="InterPro" id="IPR014352">
    <property type="entry name" value="FERM/acyl-CoA-bd_prot_sf"/>
</dbReference>
<dbReference type="Pfam" id="PF21865">
    <property type="entry name" value="TLN1-like_RS"/>
    <property type="match status" value="2"/>
</dbReference>
<dbReference type="InterPro" id="IPR054060">
    <property type="entry name" value="TLN1-like_RS"/>
</dbReference>
<dbReference type="GeneID" id="136819247"/>
<dbReference type="InterPro" id="IPR054082">
    <property type="entry name" value="Talin_IBS2B"/>
</dbReference>
<dbReference type="GO" id="GO:0005737">
    <property type="term" value="C:cytoplasm"/>
    <property type="evidence" value="ECO:0007669"/>
    <property type="project" value="TreeGrafter"/>
</dbReference>
<dbReference type="PROSITE" id="PS50945">
    <property type="entry name" value="I_LWEQ"/>
    <property type="match status" value="1"/>
</dbReference>
<dbReference type="Pfam" id="PF02174">
    <property type="entry name" value="IRS"/>
    <property type="match status" value="1"/>
</dbReference>
<dbReference type="GO" id="GO:0030036">
    <property type="term" value="P:actin cytoskeleton organization"/>
    <property type="evidence" value="ECO:0007669"/>
    <property type="project" value="TreeGrafter"/>
</dbReference>
<evidence type="ECO:0000256" key="4">
    <source>
        <dbReference type="SAM" id="Coils"/>
    </source>
</evidence>
<dbReference type="Gene3D" id="2.30.29.30">
    <property type="entry name" value="Pleckstrin-homology domain (PH domain)/Phosphotyrosine-binding domain (PTB)"/>
    <property type="match status" value="1"/>
</dbReference>
<dbReference type="InterPro" id="IPR049108">
    <property type="entry name" value="Talin_R4"/>
</dbReference>
<dbReference type="EnsemblMetazoa" id="CLYHEMT011645.4">
    <property type="protein sequence ID" value="CLYHEMP011645.4"/>
    <property type="gene ID" value="CLYHEMG011645"/>
</dbReference>
<dbReference type="InterPro" id="IPR057346">
    <property type="entry name" value="Talin1/2_VBS2"/>
</dbReference>
<dbReference type="FunFam" id="2.30.29.30:FF:000028">
    <property type="entry name" value="Talin 2"/>
    <property type="match status" value="1"/>
</dbReference>
<evidence type="ECO:0000259" key="7">
    <source>
        <dbReference type="PROSITE" id="PS50945"/>
    </source>
</evidence>
<dbReference type="CDD" id="cd14473">
    <property type="entry name" value="FERM_B-lobe"/>
    <property type="match status" value="1"/>
</dbReference>
<dbReference type="SUPFAM" id="SSF50729">
    <property type="entry name" value="PH domain-like"/>
    <property type="match status" value="1"/>
</dbReference>
<evidence type="ECO:0000256" key="3">
    <source>
        <dbReference type="ARBA" id="ARBA00023212"/>
    </source>
</evidence>
<feature type="coiled-coil region" evidence="4">
    <location>
        <begin position="2474"/>
        <end position="2508"/>
    </location>
</feature>
<dbReference type="InterPro" id="IPR036723">
    <property type="entry name" value="Alpha-catenin/vinculin-like_sf"/>
</dbReference>
<feature type="region of interest" description="Disordered" evidence="5">
    <location>
        <begin position="442"/>
        <end position="470"/>
    </location>
</feature>